<keyword evidence="3" id="KW-1185">Reference proteome</keyword>
<dbReference type="AlphaFoldDB" id="A0A427YQA6"/>
<comment type="caution">
    <text evidence="2">The sequence shown here is derived from an EMBL/GenBank/DDBJ whole genome shotgun (WGS) entry which is preliminary data.</text>
</comment>
<name>A0A427YQA6_9TREE</name>
<dbReference type="Proteomes" id="UP000279259">
    <property type="component" value="Unassembled WGS sequence"/>
</dbReference>
<accession>A0A427YQA6</accession>
<evidence type="ECO:0000256" key="1">
    <source>
        <dbReference type="SAM" id="MobiDB-lite"/>
    </source>
</evidence>
<sequence length="266" mass="28872">MEASAKRIAVHTTTFVPAANRPHEEVHEERPNGSPGCDSQRWLDVVDEIQRSEEAFRDGLAVIEEVRARGDVLAYPQVFRKPLRSAYLADQVPSLEHCFKGLGEVEGPYTWFGSLRSGFLSWGSSSHLWLLIPAGSPLVSLAAAAANMLRPAICSTSGGDCRPSRLEAGSPAGRPTGRLRSPRDSEIGDRLVGLASQTWTSFTETRSVWLFNDLLMIGLGAGNDSVALDVFAELEDVTVTRHGRALLVHTPVVSRLLESECLAKPG</sequence>
<feature type="region of interest" description="Disordered" evidence="1">
    <location>
        <begin position="18"/>
        <end position="37"/>
    </location>
</feature>
<organism evidence="2 3">
    <name type="scientific">Saitozyma podzolica</name>
    <dbReference type="NCBI Taxonomy" id="1890683"/>
    <lineage>
        <taxon>Eukaryota</taxon>
        <taxon>Fungi</taxon>
        <taxon>Dikarya</taxon>
        <taxon>Basidiomycota</taxon>
        <taxon>Agaricomycotina</taxon>
        <taxon>Tremellomycetes</taxon>
        <taxon>Tremellales</taxon>
        <taxon>Trimorphomycetaceae</taxon>
        <taxon>Saitozyma</taxon>
    </lineage>
</organism>
<evidence type="ECO:0000313" key="2">
    <source>
        <dbReference type="EMBL" id="RSH93288.1"/>
    </source>
</evidence>
<evidence type="ECO:0000313" key="3">
    <source>
        <dbReference type="Proteomes" id="UP000279259"/>
    </source>
</evidence>
<proteinExistence type="predicted"/>
<reference evidence="2 3" key="1">
    <citation type="submission" date="2018-11" db="EMBL/GenBank/DDBJ databases">
        <title>Genome sequence of Saitozyma podzolica DSM 27192.</title>
        <authorList>
            <person name="Aliyu H."/>
            <person name="Gorte O."/>
            <person name="Ochsenreither K."/>
        </authorList>
    </citation>
    <scope>NUCLEOTIDE SEQUENCE [LARGE SCALE GENOMIC DNA]</scope>
    <source>
        <strain evidence="2 3">DSM 27192</strain>
    </source>
</reference>
<dbReference type="EMBL" id="RSCD01000004">
    <property type="protein sequence ID" value="RSH93288.1"/>
    <property type="molecule type" value="Genomic_DNA"/>
</dbReference>
<gene>
    <name evidence="2" type="ORF">EHS25_007642</name>
</gene>
<feature type="compositionally biased region" description="Basic and acidic residues" evidence="1">
    <location>
        <begin position="21"/>
        <end position="31"/>
    </location>
</feature>
<protein>
    <submittedName>
        <fullName evidence="2">Uncharacterized protein</fullName>
    </submittedName>
</protein>
<feature type="region of interest" description="Disordered" evidence="1">
    <location>
        <begin position="164"/>
        <end position="184"/>
    </location>
</feature>